<dbReference type="AlphaFoldDB" id="W9W6C7"/>
<evidence type="ECO:0000313" key="2">
    <source>
        <dbReference type="Proteomes" id="UP000019473"/>
    </source>
</evidence>
<organism evidence="1 2">
    <name type="scientific">Cladophialophora yegresii CBS 114405</name>
    <dbReference type="NCBI Taxonomy" id="1182544"/>
    <lineage>
        <taxon>Eukaryota</taxon>
        <taxon>Fungi</taxon>
        <taxon>Dikarya</taxon>
        <taxon>Ascomycota</taxon>
        <taxon>Pezizomycotina</taxon>
        <taxon>Eurotiomycetes</taxon>
        <taxon>Chaetothyriomycetidae</taxon>
        <taxon>Chaetothyriales</taxon>
        <taxon>Herpotrichiellaceae</taxon>
        <taxon>Cladophialophora</taxon>
    </lineage>
</organism>
<dbReference type="GeneID" id="19179288"/>
<gene>
    <name evidence="1" type="ORF">A1O7_04703</name>
</gene>
<protein>
    <submittedName>
        <fullName evidence="1">Uncharacterized protein</fullName>
    </submittedName>
</protein>
<dbReference type="InterPro" id="IPR029058">
    <property type="entry name" value="AB_hydrolase_fold"/>
</dbReference>
<dbReference type="VEuPathDB" id="FungiDB:A1O7_04703"/>
<proteinExistence type="predicted"/>
<accession>W9W6C7</accession>
<sequence length="499" mass="56543">MAPIDSRAFLNVDKDAPTWKHSDEVIIDRNEAGQNIVRAMTWYELEYKDYILKFTLSVFGSQPDAGFALYIGLHGGGQAKDYENNDDWHYWSTYHASSIQSRVERKPEMNDNEVKNSVQLGAVYVALRFANKTGTGKYDGNTWDTHFTPPAQVLMEKLVMRMLLKTPFTSEDASKNPSYTPSSKATSFVDSNQIYLLGFSAGGDAVYRLSTNLADRFAAAHMSAGHPGDVQFDNLANTPICLQVGDEDSEYDRNTYTVDSAFTLDALALRHSGYYAHDCYVHVTTPKANERAHNSWSAVESGLTRGPILTDLHTWRLDPERGQLSQRTMNTNAIDWVSQHVRNPLPRKVVWNLRTRPARDTEVDANWPSKRLFYWLYLHKDTDWSTTFEATFDAASNSFFLNRTDAPAELGFLLSEAMVDFSRDVTVYLRGDGKKRQLFGTYKVGVNEEIKKQTLDARGDDKLVYAAAIRFKKKTQKQADGTTREWVDEAEVADTLFTD</sequence>
<dbReference type="HOGENOM" id="CLU_546283_0_0_1"/>
<dbReference type="eggNOG" id="ENOG502SNVV">
    <property type="taxonomic scope" value="Eukaryota"/>
</dbReference>
<dbReference type="OrthoDB" id="9990807at2759"/>
<dbReference type="RefSeq" id="XP_007756903.1">
    <property type="nucleotide sequence ID" value="XM_007758713.1"/>
</dbReference>
<evidence type="ECO:0000313" key="1">
    <source>
        <dbReference type="EMBL" id="EXJ60550.1"/>
    </source>
</evidence>
<dbReference type="SUPFAM" id="SSF53474">
    <property type="entry name" value="alpha/beta-Hydrolases"/>
    <property type="match status" value="1"/>
</dbReference>
<keyword evidence="2" id="KW-1185">Reference proteome</keyword>
<comment type="caution">
    <text evidence="1">The sequence shown here is derived from an EMBL/GenBank/DDBJ whole genome shotgun (WGS) entry which is preliminary data.</text>
</comment>
<dbReference type="EMBL" id="AMGW01000003">
    <property type="protein sequence ID" value="EXJ60550.1"/>
    <property type="molecule type" value="Genomic_DNA"/>
</dbReference>
<name>W9W6C7_9EURO</name>
<reference evidence="1 2" key="1">
    <citation type="submission" date="2013-03" db="EMBL/GenBank/DDBJ databases">
        <title>The Genome Sequence of Cladophialophora yegresii CBS 114405.</title>
        <authorList>
            <consortium name="The Broad Institute Genomics Platform"/>
            <person name="Cuomo C."/>
            <person name="de Hoog S."/>
            <person name="Gorbushina A."/>
            <person name="Walker B."/>
            <person name="Young S.K."/>
            <person name="Zeng Q."/>
            <person name="Gargeya S."/>
            <person name="Fitzgerald M."/>
            <person name="Haas B."/>
            <person name="Abouelleil A."/>
            <person name="Allen A.W."/>
            <person name="Alvarado L."/>
            <person name="Arachchi H.M."/>
            <person name="Berlin A.M."/>
            <person name="Chapman S.B."/>
            <person name="Gainer-Dewar J."/>
            <person name="Goldberg J."/>
            <person name="Griggs A."/>
            <person name="Gujja S."/>
            <person name="Hansen M."/>
            <person name="Howarth C."/>
            <person name="Imamovic A."/>
            <person name="Ireland A."/>
            <person name="Larimer J."/>
            <person name="McCowan C."/>
            <person name="Murphy C."/>
            <person name="Pearson M."/>
            <person name="Poon T.W."/>
            <person name="Priest M."/>
            <person name="Roberts A."/>
            <person name="Saif S."/>
            <person name="Shea T."/>
            <person name="Sisk P."/>
            <person name="Sykes S."/>
            <person name="Wortman J."/>
            <person name="Nusbaum C."/>
            <person name="Birren B."/>
        </authorList>
    </citation>
    <scope>NUCLEOTIDE SEQUENCE [LARGE SCALE GENOMIC DNA]</scope>
    <source>
        <strain evidence="1 2">CBS 114405</strain>
    </source>
</reference>
<dbReference type="Proteomes" id="UP000019473">
    <property type="component" value="Unassembled WGS sequence"/>
</dbReference>
<dbReference type="Gene3D" id="3.40.50.1820">
    <property type="entry name" value="alpha/beta hydrolase"/>
    <property type="match status" value="1"/>
</dbReference>